<dbReference type="AlphaFoldDB" id="A0A0F9D8A9"/>
<accession>A0A0F9D8A9</accession>
<proteinExistence type="predicted"/>
<protein>
    <submittedName>
        <fullName evidence="1">Uncharacterized protein</fullName>
    </submittedName>
</protein>
<evidence type="ECO:0000313" key="1">
    <source>
        <dbReference type="EMBL" id="KKL57943.1"/>
    </source>
</evidence>
<name>A0A0F9D8A9_9ZZZZ</name>
<gene>
    <name evidence="1" type="ORF">LCGC14_2230340</name>
</gene>
<organism evidence="1">
    <name type="scientific">marine sediment metagenome</name>
    <dbReference type="NCBI Taxonomy" id="412755"/>
    <lineage>
        <taxon>unclassified sequences</taxon>
        <taxon>metagenomes</taxon>
        <taxon>ecological metagenomes</taxon>
    </lineage>
</organism>
<comment type="caution">
    <text evidence="1">The sequence shown here is derived from an EMBL/GenBank/DDBJ whole genome shotgun (WGS) entry which is preliminary data.</text>
</comment>
<reference evidence="1" key="1">
    <citation type="journal article" date="2015" name="Nature">
        <title>Complex archaea that bridge the gap between prokaryotes and eukaryotes.</title>
        <authorList>
            <person name="Spang A."/>
            <person name="Saw J.H."/>
            <person name="Jorgensen S.L."/>
            <person name="Zaremba-Niedzwiedzka K."/>
            <person name="Martijn J."/>
            <person name="Lind A.E."/>
            <person name="van Eijk R."/>
            <person name="Schleper C."/>
            <person name="Guy L."/>
            <person name="Ettema T.J."/>
        </authorList>
    </citation>
    <scope>NUCLEOTIDE SEQUENCE</scope>
</reference>
<dbReference type="EMBL" id="LAZR01029988">
    <property type="protein sequence ID" value="KKL57943.1"/>
    <property type="molecule type" value="Genomic_DNA"/>
</dbReference>
<sequence>MRKRMKIEEYTANDYEIKAPKRGDTLQLYKFILKGNIRSLEGMIERKIKLDLNIEKSKLLKIINQIKKTIDDYENISENVYVLNEYVKLKYENRTTQIYVKGKRFLQCIRLVLNIRTDKFQDYDQINSIDEAADVNKNKTIWRNRIVVGPGARPDPTQNHDITPEQEFIGHCSNMEAWVENDYNTQLLHRSIAFPLLKKLVAAGDPKAKRAYKEELAYRLESNELNVAIFLIKNRYLKDLDHDELEIIIDNMKPGIVKIILQENIMSINFDDKKMALIVVPDEVYLTSYKRNNFTYRDYKKPFNLKFLFKYSRVVYDSLVDFGITWNGQKVLFKKSNILKASKYFTDKDVVKVEIPRSKAPLKLYIKSENLAMYIYPKLMF</sequence>